<dbReference type="Proteomes" id="UP001496627">
    <property type="component" value="Unassembled WGS sequence"/>
</dbReference>
<keyword evidence="5" id="KW-0456">Lyase</keyword>
<evidence type="ECO:0000313" key="5">
    <source>
        <dbReference type="EMBL" id="MEQ1409460.1"/>
    </source>
</evidence>
<reference evidence="5 6" key="1">
    <citation type="submission" date="2024-05" db="EMBL/GenBank/DDBJ databases">
        <title>Neorhizobium sp. Rsf11, a plant growth promoting and heavy metal resistant PAH-degrader.</title>
        <authorList>
            <person name="Golubev S.N."/>
            <person name="Muratova A.Y."/>
            <person name="Markelova M.I."/>
        </authorList>
    </citation>
    <scope>NUCLEOTIDE SEQUENCE [LARGE SCALE GENOMIC DNA]</scope>
    <source>
        <strain evidence="5 6">Rsf11</strain>
    </source>
</reference>
<dbReference type="EMBL" id="JBEAAL010000045">
    <property type="protein sequence ID" value="MEQ1409460.1"/>
    <property type="molecule type" value="Genomic_DNA"/>
</dbReference>
<proteinExistence type="inferred from homology"/>
<name>A0ABV0MEC4_9HYPH</name>
<dbReference type="Pfam" id="PF01977">
    <property type="entry name" value="UbiD"/>
    <property type="match status" value="1"/>
</dbReference>
<gene>
    <name evidence="5" type="ORF">ABK249_31645</name>
</gene>
<evidence type="ECO:0000313" key="6">
    <source>
        <dbReference type="Proteomes" id="UP001496627"/>
    </source>
</evidence>
<dbReference type="Pfam" id="PF20695">
    <property type="entry name" value="UbiD_N"/>
    <property type="match status" value="1"/>
</dbReference>
<dbReference type="RefSeq" id="WP_227705471.1">
    <property type="nucleotide sequence ID" value="NZ_JBEAAL010000045.1"/>
</dbReference>
<feature type="domain" description="3-octaprenyl-4-hydroxybenzoate carboxy-lyase-like C-terminal" evidence="4">
    <location>
        <begin position="310"/>
        <end position="431"/>
    </location>
</feature>
<dbReference type="Pfam" id="PF20696">
    <property type="entry name" value="UbiD_C"/>
    <property type="match status" value="1"/>
</dbReference>
<protein>
    <submittedName>
        <fullName evidence="5">UbiD family decarboxylase</fullName>
        <ecNumber evidence="5">4.1.1.-</ecNumber>
    </submittedName>
</protein>
<evidence type="ECO:0000259" key="2">
    <source>
        <dbReference type="Pfam" id="PF01977"/>
    </source>
</evidence>
<evidence type="ECO:0000259" key="4">
    <source>
        <dbReference type="Pfam" id="PF20696"/>
    </source>
</evidence>
<comment type="similarity">
    <text evidence="1">Belongs to the UbiD family.</text>
</comment>
<dbReference type="SUPFAM" id="SSF50475">
    <property type="entry name" value="FMN-binding split barrel"/>
    <property type="match status" value="1"/>
</dbReference>
<dbReference type="Gene3D" id="3.40.1670.10">
    <property type="entry name" value="UbiD C-terminal domain-like"/>
    <property type="match status" value="1"/>
</dbReference>
<evidence type="ECO:0000259" key="3">
    <source>
        <dbReference type="Pfam" id="PF20695"/>
    </source>
</evidence>
<feature type="domain" description="3-octaprenyl-4-hydroxybenzoate carboxy-lyase-like Rift-related" evidence="2">
    <location>
        <begin position="100"/>
        <end position="300"/>
    </location>
</feature>
<dbReference type="GO" id="GO:0016829">
    <property type="term" value="F:lyase activity"/>
    <property type="evidence" value="ECO:0007669"/>
    <property type="project" value="UniProtKB-KW"/>
</dbReference>
<dbReference type="InterPro" id="IPR048304">
    <property type="entry name" value="UbiD_Rift_dom"/>
</dbReference>
<feature type="domain" description="3-octaprenyl-4-hydroxybenzoate carboxy-lyase-like N-terminal" evidence="3">
    <location>
        <begin position="19"/>
        <end position="92"/>
    </location>
</feature>
<dbReference type="PANTHER" id="PTHR30108">
    <property type="entry name" value="3-OCTAPRENYL-4-HYDROXYBENZOATE CARBOXY-LYASE-RELATED"/>
    <property type="match status" value="1"/>
</dbReference>
<accession>A0ABV0MEC4</accession>
<dbReference type="NCBIfam" id="TIGR00148">
    <property type="entry name" value="UbiD family decarboxylase"/>
    <property type="match status" value="1"/>
</dbReference>
<organism evidence="5 6">
    <name type="scientific">Neorhizobium phenanthreniclasticum</name>
    <dbReference type="NCBI Taxonomy" id="3157917"/>
    <lineage>
        <taxon>Bacteria</taxon>
        <taxon>Pseudomonadati</taxon>
        <taxon>Pseudomonadota</taxon>
        <taxon>Alphaproteobacteria</taxon>
        <taxon>Hyphomicrobiales</taxon>
        <taxon>Rhizobiaceae</taxon>
        <taxon>Rhizobium/Agrobacterium group</taxon>
        <taxon>Neorhizobium</taxon>
    </lineage>
</organism>
<dbReference type="EC" id="4.1.1.-" evidence="5"/>
<dbReference type="InterPro" id="IPR049381">
    <property type="entry name" value="UbiD-like_C"/>
</dbReference>
<keyword evidence="6" id="KW-1185">Reference proteome</keyword>
<evidence type="ECO:0000256" key="1">
    <source>
        <dbReference type="ARBA" id="ARBA00010021"/>
    </source>
</evidence>
<dbReference type="SUPFAM" id="SSF143968">
    <property type="entry name" value="UbiD C-terminal domain-like"/>
    <property type="match status" value="1"/>
</dbReference>
<dbReference type="InterPro" id="IPR002830">
    <property type="entry name" value="UbiD"/>
</dbReference>
<comment type="caution">
    <text evidence="5">The sequence shown here is derived from an EMBL/GenBank/DDBJ whole genome shotgun (WGS) entry which is preliminary data.</text>
</comment>
<dbReference type="PANTHER" id="PTHR30108:SF21">
    <property type="entry name" value="4-HYDROXYBENZOATE DECARBOXYLASE"/>
    <property type="match status" value="1"/>
</dbReference>
<dbReference type="InterPro" id="IPR049383">
    <property type="entry name" value="UbiD-like_N"/>
</dbReference>
<sequence length="514" mass="55616">MSSGLKKGDSNFALQAFLDRLKAAGELEVEDGRTELLDVAHRLDGNSRAVLFNDVCNEGIPLVGNVAATRERLAIAFDTTVPNLLAEVLRRLSKTPTFRQVSRDEAPVQEVVKLGKDADFTKLPVHLQHEMDGSLYISAAVDVVKDARTGLTNVGMRRLMLRGRHDAGVDLVAPSDLKAIYEYEAQQGKPLPIAFVVGSHPIDQVAATMRIPVDEVGLIATLRDEALPLVKCVTNDLMVPADAEFILEGYLSAEGHVEPEGPYGEFLGYYGGVKMNPVFHLTAITHRAKPVFQTSTIAGRQLAITDAAQLIALRTEVTVWRALQNAIREPLGVYATTSSGGMFNVRISMRQRVPGEARNAIAAAFGSLANVKHIFVFDPDIDIFSDQQTDWAFATRFQADRDLIVGSGYRALPLDPSLAGAHLGSKAGFDCTMPIEVARSIEGRIPSPPALEGPRFASLEAALLDGPKTFNALMTATGSRDGREILEAFDDFRAAGRLSRTRDGAWTLDAKAAG</sequence>